<dbReference type="Pfam" id="PF00078">
    <property type="entry name" value="RVT_1"/>
    <property type="match status" value="1"/>
</dbReference>
<evidence type="ECO:0000313" key="4">
    <source>
        <dbReference type="Proteomes" id="UP000757604"/>
    </source>
</evidence>
<sequence>MEKFFRASIDNIFKFGDTDIFPFPFENKIIYDEKEDFLRKLIEAHSNIEEYFAQNSPDDIRSMVPINHTGFRWAAQLDPFWNAFLLGIVISLAEKIEDARIAESIVYSYRLDKETYLDGKLFKTEISWSDFMKKTIQLSDEYEYIVTCDVADCYSRISHHKLENCLKLIDADHIAQKSILSYVGFLTDKRSSGLPIGGPASRILAELSLNNVDQYLQGKNIKFVRYADDYHIFARTKKEAYEFLFIISEVLDNEGLSLQKSKTRIISSSEYKNISSSIFGDDEDVKTPIQKLMSLNLRYDPYAPNAEQKYEELKEKLKEIDIVGLLNEQLSQTKIHIAAARRIVSALVGIEKFAQYGAILSILDNMENLFPISSNIFIAILAVFDNFDDDQKDEICARLRDMYDAGHEVAGIDCYISYIVRIIGRRKTVTNQQWLVRCYEGETSPLVRRDVIIVFSNWQNFPWLSLFRRRFETAGAWERRAFIVASYSMGDEGRHWRQHAKQRFDHLEKLTAEWRSKRAQQSPVLPL</sequence>
<comment type="caution">
    <text evidence="3">The sequence shown here is derived from an EMBL/GenBank/DDBJ whole genome shotgun (WGS) entry which is preliminary data.</text>
</comment>
<protein>
    <recommendedName>
        <fullName evidence="2">Reverse transcriptase domain-containing protein</fullName>
    </recommendedName>
</protein>
<dbReference type="RefSeq" id="WP_220370290.1">
    <property type="nucleotide sequence ID" value="NZ_JAEUAO010000001.1"/>
</dbReference>
<dbReference type="PANTHER" id="PTHR34047">
    <property type="entry name" value="NUCLEAR INTRON MATURASE 1, MITOCHONDRIAL-RELATED"/>
    <property type="match status" value="1"/>
</dbReference>
<accession>A0ABS7H4P7</accession>
<dbReference type="PANTHER" id="PTHR34047:SF8">
    <property type="entry name" value="PROTEIN YKFC"/>
    <property type="match status" value="1"/>
</dbReference>
<name>A0ABS7H4P7_9HYPH</name>
<gene>
    <name evidence="3" type="ORF">JNB71_02695</name>
</gene>
<organism evidence="3 4">
    <name type="scientific">Rhizobium herbae</name>
    <dbReference type="NCBI Taxonomy" id="508661"/>
    <lineage>
        <taxon>Bacteria</taxon>
        <taxon>Pseudomonadati</taxon>
        <taxon>Pseudomonadota</taxon>
        <taxon>Alphaproteobacteria</taxon>
        <taxon>Hyphomicrobiales</taxon>
        <taxon>Rhizobiaceae</taxon>
        <taxon>Rhizobium/Agrobacterium group</taxon>
        <taxon>Rhizobium</taxon>
    </lineage>
</organism>
<dbReference type="PROSITE" id="PS50878">
    <property type="entry name" value="RT_POL"/>
    <property type="match status" value="1"/>
</dbReference>
<comment type="similarity">
    <text evidence="1">Belongs to the bacterial reverse transcriptase family.</text>
</comment>
<dbReference type="InterPro" id="IPR043502">
    <property type="entry name" value="DNA/RNA_pol_sf"/>
</dbReference>
<dbReference type="Proteomes" id="UP000757604">
    <property type="component" value="Unassembled WGS sequence"/>
</dbReference>
<dbReference type="InterPro" id="IPR000477">
    <property type="entry name" value="RT_dom"/>
</dbReference>
<evidence type="ECO:0000313" key="3">
    <source>
        <dbReference type="EMBL" id="MBW9062216.1"/>
    </source>
</evidence>
<dbReference type="EMBL" id="JAEUAO010000001">
    <property type="protein sequence ID" value="MBW9062216.1"/>
    <property type="molecule type" value="Genomic_DNA"/>
</dbReference>
<dbReference type="CDD" id="cd01646">
    <property type="entry name" value="RT_Bac_retron_I"/>
    <property type="match status" value="1"/>
</dbReference>
<proteinExistence type="inferred from homology"/>
<evidence type="ECO:0000259" key="2">
    <source>
        <dbReference type="PROSITE" id="PS50878"/>
    </source>
</evidence>
<dbReference type="InterPro" id="IPR051083">
    <property type="entry name" value="GrpII_Intron_Splice-Mob/Def"/>
</dbReference>
<reference evidence="3 4" key="1">
    <citation type="journal article" date="2021" name="MBio">
        <title>Poor Competitiveness of Bradyrhizobium in Pigeon Pea Root Colonization in Indian Soils.</title>
        <authorList>
            <person name="Chalasani D."/>
            <person name="Basu A."/>
            <person name="Pullabhotla S.V.S.R.N."/>
            <person name="Jorrin B."/>
            <person name="Neal A.L."/>
            <person name="Poole P.S."/>
            <person name="Podile A.R."/>
            <person name="Tkacz A."/>
        </authorList>
    </citation>
    <scope>NUCLEOTIDE SEQUENCE [LARGE SCALE GENOMIC DNA]</scope>
    <source>
        <strain evidence="3 4">HU44</strain>
    </source>
</reference>
<feature type="domain" description="Reverse transcriptase" evidence="2">
    <location>
        <begin position="1"/>
        <end position="278"/>
    </location>
</feature>
<dbReference type="SUPFAM" id="SSF56672">
    <property type="entry name" value="DNA/RNA polymerases"/>
    <property type="match status" value="1"/>
</dbReference>
<evidence type="ECO:0000256" key="1">
    <source>
        <dbReference type="ARBA" id="ARBA00034120"/>
    </source>
</evidence>
<keyword evidence="4" id="KW-1185">Reference proteome</keyword>